<dbReference type="InterPro" id="IPR003774">
    <property type="entry name" value="AlgH-like"/>
</dbReference>
<dbReference type="Pfam" id="PF08755">
    <property type="entry name" value="YccV-like"/>
    <property type="match status" value="1"/>
</dbReference>
<dbReference type="Pfam" id="PF02622">
    <property type="entry name" value="DUF179"/>
    <property type="match status" value="1"/>
</dbReference>
<dbReference type="InterPro" id="IPR011722">
    <property type="entry name" value="Hemimethylated_DNA-bd_dom"/>
</dbReference>
<feature type="compositionally biased region" description="Polar residues" evidence="1">
    <location>
        <begin position="103"/>
        <end position="115"/>
    </location>
</feature>
<protein>
    <recommendedName>
        <fullName evidence="2">Hemimethylated DNA-binding domain-containing protein</fullName>
    </recommendedName>
</protein>
<dbReference type="PANTHER" id="PTHR31984:SF17">
    <property type="entry name" value="TRANSCRIPTIONAL REGULATOR"/>
    <property type="match status" value="1"/>
</dbReference>
<feature type="domain" description="Hemimethylated DNA-binding" evidence="2">
    <location>
        <begin position="1011"/>
        <end position="1064"/>
    </location>
</feature>
<sequence length="1085" mass="116107">MHGAVAAVQEMLDFARASAAAGAPGLESAARDINAVARDAAPFAMAEGTAILNMVSSSPLGAAEQREILKTVRAKATIIGSKGSPRPAHPAPAAPAPQEPPASQCTTPVRPSSQAAVPDAAGAESLGSDSNSPPERAGPRQPPHVPHKNQSCLYFHRFMTAQMWETFRNPAMGWPEALRELVQRMDELGLVSPDEPTKRRLWCVCQVARHPPGVKFAADPSEALRKKQDITGEIAALKARNKQFSLAHCGAIKTYPSSPDELRRLYPASWAEAYKDGLQPCMCPVSELMIDRVSASLPCRGSRRSVRGDPVSFSRRGTFGNRIAGAINGAMCGSRAFEPPTIQIFDRPRCAETQIAPFGSTRGYDAQHQTHQYQPQHQPQGQHQPQPPGQLALPAPPARSGGDAGLARVAWFGVPCAAALMQKTLEQGRGKRGPVKPLLYNGYKIYTAHNADKWRVFKQGQARLCGFAGGLRHGRGRGRSGPPPACAGEGESGGVRRGGEPADWREFRARLVLREVPPERRGGAGWVHEASLIEQGSLLLASAGAAFELDQQYFHKAVVLLVQHGDDGDVGLVLNRPTAFTADSLGLTCGAGAPGWNVWFGGPSQGAGCEARHQRLFCLHTLDALADLSCSVIPGVFLIDVGRATQLVADGEAEADEFMLLWGCCVWGPGQLQRELDQGDSWTLAAAEQSAFLGQLRDVQASLRAMLDERPFSFVDEVLRSAAAEAPAVSLEDLGNGVREWQRLYAALGTQFEILSESEGGGAPSHGDEMLNAWTRRCLLQGPAAGAEPARARAALAGRQRRTGALLRGSCTAWLLGGPLSEAGRPLRRPLGFSPATYMHKAVLMLLREAREGQQAVLALLNGPRVSADAFFGGTSKVGGSDVLRVEQGETSFPLLRGVVVLAPGVLEELLAAGALEPSDASVQEVLDADIEARWAVAGGTVGSLAEARLAAAGDVQLRAWYGRFLQSSLGEDGQQRADTTLLALGQGLPMQVRSTKQGFLGHYERPGEYAFQVGDIVVHRGHGQVGVVAERFDVCQLGDEWHRANAPEGMTQGQPFYTILVDLPGRPFERHGAQSSHRRWEPAL</sequence>
<organism evidence="3 4">
    <name type="scientific">Prorocentrum cordatum</name>
    <dbReference type="NCBI Taxonomy" id="2364126"/>
    <lineage>
        <taxon>Eukaryota</taxon>
        <taxon>Sar</taxon>
        <taxon>Alveolata</taxon>
        <taxon>Dinophyceae</taxon>
        <taxon>Prorocentrales</taxon>
        <taxon>Prorocentraceae</taxon>
        <taxon>Prorocentrum</taxon>
    </lineage>
</organism>
<dbReference type="Gene3D" id="2.30.30.390">
    <property type="entry name" value="Hemimethylated DNA-binding domain"/>
    <property type="match status" value="1"/>
</dbReference>
<gene>
    <name evidence="3" type="ORF">PCOR1329_LOCUS32073</name>
</gene>
<dbReference type="Gene3D" id="3.40.1740.10">
    <property type="entry name" value="VC0467-like"/>
    <property type="match status" value="1"/>
</dbReference>
<reference evidence="3" key="1">
    <citation type="submission" date="2023-10" db="EMBL/GenBank/DDBJ databases">
        <authorList>
            <person name="Chen Y."/>
            <person name="Shah S."/>
            <person name="Dougan E. K."/>
            <person name="Thang M."/>
            <person name="Chan C."/>
        </authorList>
    </citation>
    <scope>NUCLEOTIDE SEQUENCE [LARGE SCALE GENOMIC DNA]</scope>
</reference>
<keyword evidence="4" id="KW-1185">Reference proteome</keyword>
<evidence type="ECO:0000256" key="1">
    <source>
        <dbReference type="SAM" id="MobiDB-lite"/>
    </source>
</evidence>
<comment type="caution">
    <text evidence="3">The sequence shown here is derived from an EMBL/GenBank/DDBJ whole genome shotgun (WGS) entry which is preliminary data.</text>
</comment>
<feature type="compositionally biased region" description="Low complexity" evidence="1">
    <location>
        <begin position="366"/>
        <end position="393"/>
    </location>
</feature>
<dbReference type="EMBL" id="CAUYUJ010012869">
    <property type="protein sequence ID" value="CAK0834713.1"/>
    <property type="molecule type" value="Genomic_DNA"/>
</dbReference>
<accession>A0ABN9SS68</accession>
<dbReference type="InterPro" id="IPR036623">
    <property type="entry name" value="Hemimethylated_DNA-bd_sf"/>
</dbReference>
<dbReference type="SUPFAM" id="SSF143456">
    <property type="entry name" value="VC0467-like"/>
    <property type="match status" value="1"/>
</dbReference>
<name>A0ABN9SS68_9DINO</name>
<proteinExistence type="predicted"/>
<feature type="region of interest" description="Disordered" evidence="1">
    <location>
        <begin position="80"/>
        <end position="148"/>
    </location>
</feature>
<dbReference type="PANTHER" id="PTHR31984">
    <property type="entry name" value="TRANSPORTER, PUTATIVE (DUF179)-RELATED"/>
    <property type="match status" value="1"/>
</dbReference>
<feature type="compositionally biased region" description="Pro residues" evidence="1">
    <location>
        <begin position="87"/>
        <end position="100"/>
    </location>
</feature>
<evidence type="ECO:0000259" key="2">
    <source>
        <dbReference type="Pfam" id="PF08755"/>
    </source>
</evidence>
<dbReference type="SUPFAM" id="SSF141255">
    <property type="entry name" value="YccV-like"/>
    <property type="match status" value="1"/>
</dbReference>
<feature type="region of interest" description="Disordered" evidence="1">
    <location>
        <begin position="474"/>
        <end position="499"/>
    </location>
</feature>
<feature type="non-terminal residue" evidence="3">
    <location>
        <position position="1085"/>
    </location>
</feature>
<evidence type="ECO:0000313" key="3">
    <source>
        <dbReference type="EMBL" id="CAK0834713.1"/>
    </source>
</evidence>
<dbReference type="Proteomes" id="UP001189429">
    <property type="component" value="Unassembled WGS sequence"/>
</dbReference>
<feature type="region of interest" description="Disordered" evidence="1">
    <location>
        <begin position="361"/>
        <end position="402"/>
    </location>
</feature>
<evidence type="ECO:0000313" key="4">
    <source>
        <dbReference type="Proteomes" id="UP001189429"/>
    </source>
</evidence>